<dbReference type="Proteomes" id="UP000187608">
    <property type="component" value="Unassembled WGS sequence"/>
</dbReference>
<protein>
    <submittedName>
        <fullName evidence="1">Uncharacterized protein</fullName>
    </submittedName>
</protein>
<dbReference type="InterPro" id="IPR036866">
    <property type="entry name" value="RibonucZ/Hydroxyglut_hydro"/>
</dbReference>
<reference evidence="2" key="1">
    <citation type="submission" date="2017-01" db="EMBL/GenBank/DDBJ databases">
        <authorList>
            <person name="Varghese N."/>
            <person name="Submissions S."/>
        </authorList>
    </citation>
    <scope>NUCLEOTIDE SEQUENCE [LARGE SCALE GENOMIC DNA]</scope>
    <source>
        <strain evidence="2">DSM 23127</strain>
    </source>
</reference>
<evidence type="ECO:0000313" key="2">
    <source>
        <dbReference type="Proteomes" id="UP000187608"/>
    </source>
</evidence>
<dbReference type="OrthoDB" id="9805728at2"/>
<accession>A0A1N7J9Z2</accession>
<sequence>MWYEAVEEEIRKHEPDVIVANGGDNQFDEGALVMNKEDIHLLQKKSPESEIIVVHMEAVNHWTLSREELRSSLSGKGISNVIVPEDGETMTP</sequence>
<dbReference type="Gene3D" id="3.60.15.10">
    <property type="entry name" value="Ribonuclease Z/Hydroxyacylglutathione hydrolase-like"/>
    <property type="match status" value="1"/>
</dbReference>
<keyword evidence="2" id="KW-1185">Reference proteome</keyword>
<dbReference type="EMBL" id="FTOC01000004">
    <property type="protein sequence ID" value="SIS46162.1"/>
    <property type="molecule type" value="Genomic_DNA"/>
</dbReference>
<organism evidence="1 2">
    <name type="scientific">Salimicrobium flavidum</name>
    <dbReference type="NCBI Taxonomy" id="570947"/>
    <lineage>
        <taxon>Bacteria</taxon>
        <taxon>Bacillati</taxon>
        <taxon>Bacillota</taxon>
        <taxon>Bacilli</taxon>
        <taxon>Bacillales</taxon>
        <taxon>Bacillaceae</taxon>
        <taxon>Salimicrobium</taxon>
    </lineage>
</organism>
<gene>
    <name evidence="1" type="ORF">SAMN05421687_104247</name>
</gene>
<proteinExistence type="predicted"/>
<name>A0A1N7J9Z2_9BACI</name>
<evidence type="ECO:0000313" key="1">
    <source>
        <dbReference type="EMBL" id="SIS46162.1"/>
    </source>
</evidence>
<dbReference type="AlphaFoldDB" id="A0A1N7J9Z2"/>
<dbReference type="STRING" id="570947.SAMN05421687_104247"/>